<feature type="repeat" description="NHL" evidence="4">
    <location>
        <begin position="135"/>
        <end position="170"/>
    </location>
</feature>
<feature type="transmembrane region" description="Helical" evidence="6">
    <location>
        <begin position="405"/>
        <end position="430"/>
    </location>
</feature>
<dbReference type="Pfam" id="PF01436">
    <property type="entry name" value="NHL"/>
    <property type="match status" value="2"/>
</dbReference>
<evidence type="ECO:0000256" key="1">
    <source>
        <dbReference type="ARBA" id="ARBA00022729"/>
    </source>
</evidence>
<gene>
    <name evidence="7" type="ORF">O3G_MSEX002051</name>
</gene>
<dbReference type="CDD" id="cd14958">
    <property type="entry name" value="NHL_PAL_like"/>
    <property type="match status" value="1"/>
</dbReference>
<keyword evidence="6" id="KW-1133">Transmembrane helix</keyword>
<dbReference type="PANTHER" id="PTHR10680:SF36">
    <property type="entry name" value="PEPTIDYL-ALPHA-HYDROXYGLYCINE ALPHA-AMIDATING LYASE 1"/>
    <property type="match status" value="1"/>
</dbReference>
<reference evidence="7" key="1">
    <citation type="journal article" date="2016" name="Insect Biochem. Mol. Biol.">
        <title>Multifaceted biological insights from a draft genome sequence of the tobacco hornworm moth, Manduca sexta.</title>
        <authorList>
            <person name="Kanost M.R."/>
            <person name="Arrese E.L."/>
            <person name="Cao X."/>
            <person name="Chen Y.R."/>
            <person name="Chellapilla S."/>
            <person name="Goldsmith M.R."/>
            <person name="Grosse-Wilde E."/>
            <person name="Heckel D.G."/>
            <person name="Herndon N."/>
            <person name="Jiang H."/>
            <person name="Papanicolaou A."/>
            <person name="Qu J."/>
            <person name="Soulages J.L."/>
            <person name="Vogel H."/>
            <person name="Walters J."/>
            <person name="Waterhouse R.M."/>
            <person name="Ahn S.J."/>
            <person name="Almeida F.C."/>
            <person name="An C."/>
            <person name="Aqrawi P."/>
            <person name="Bretschneider A."/>
            <person name="Bryant W.B."/>
            <person name="Bucks S."/>
            <person name="Chao H."/>
            <person name="Chevignon G."/>
            <person name="Christen J.M."/>
            <person name="Clarke D.F."/>
            <person name="Dittmer N.T."/>
            <person name="Ferguson L.C.F."/>
            <person name="Garavelou S."/>
            <person name="Gordon K.H.J."/>
            <person name="Gunaratna R.T."/>
            <person name="Han Y."/>
            <person name="Hauser F."/>
            <person name="He Y."/>
            <person name="Heidel-Fischer H."/>
            <person name="Hirsh A."/>
            <person name="Hu Y."/>
            <person name="Jiang H."/>
            <person name="Kalra D."/>
            <person name="Klinner C."/>
            <person name="Konig C."/>
            <person name="Kovar C."/>
            <person name="Kroll A.R."/>
            <person name="Kuwar S.S."/>
            <person name="Lee S.L."/>
            <person name="Lehman R."/>
            <person name="Li K."/>
            <person name="Li Z."/>
            <person name="Liang H."/>
            <person name="Lovelace S."/>
            <person name="Lu Z."/>
            <person name="Mansfield J.H."/>
            <person name="McCulloch K.J."/>
            <person name="Mathew T."/>
            <person name="Morton B."/>
            <person name="Muzny D.M."/>
            <person name="Neunemann D."/>
            <person name="Ongeri F."/>
            <person name="Pauchet Y."/>
            <person name="Pu L.L."/>
            <person name="Pyrousis I."/>
            <person name="Rao X.J."/>
            <person name="Redding A."/>
            <person name="Roesel C."/>
            <person name="Sanchez-Gracia A."/>
            <person name="Schaack S."/>
            <person name="Shukla A."/>
            <person name="Tetreau G."/>
            <person name="Wang Y."/>
            <person name="Xiong G.H."/>
            <person name="Traut W."/>
            <person name="Walsh T.K."/>
            <person name="Worley K.C."/>
            <person name="Wu D."/>
            <person name="Wu W."/>
            <person name="Wu Y.Q."/>
            <person name="Zhang X."/>
            <person name="Zou Z."/>
            <person name="Zucker H."/>
            <person name="Briscoe A.D."/>
            <person name="Burmester T."/>
            <person name="Clem R.J."/>
            <person name="Feyereisen R."/>
            <person name="Grimmelikhuijzen C.J.P."/>
            <person name="Hamodrakas S.J."/>
            <person name="Hansson B.S."/>
            <person name="Huguet E."/>
            <person name="Jermiin L.S."/>
            <person name="Lan Q."/>
            <person name="Lehman H.K."/>
            <person name="Lorenzen M."/>
            <person name="Merzendorfer H."/>
            <person name="Michalopoulos I."/>
            <person name="Morton D.B."/>
            <person name="Muthukrishnan S."/>
            <person name="Oakeshott J.G."/>
            <person name="Palmer W."/>
            <person name="Park Y."/>
            <person name="Passarelli A.L."/>
            <person name="Rozas J."/>
            <person name="Schwartz L.M."/>
            <person name="Smith W."/>
            <person name="Southgate A."/>
            <person name="Vilcinskas A."/>
            <person name="Vogt R."/>
            <person name="Wang P."/>
            <person name="Werren J."/>
            <person name="Yu X.Q."/>
            <person name="Zhou J.J."/>
            <person name="Brown S.J."/>
            <person name="Scherer S.E."/>
            <person name="Richards S."/>
            <person name="Blissard G.W."/>
        </authorList>
    </citation>
    <scope>NUCLEOTIDE SEQUENCE</scope>
</reference>
<reference evidence="7" key="2">
    <citation type="submission" date="2020-12" db="EMBL/GenBank/DDBJ databases">
        <authorList>
            <person name="Kanost M."/>
        </authorList>
    </citation>
    <scope>NUCLEOTIDE SEQUENCE</scope>
</reference>
<proteinExistence type="predicted"/>
<feature type="compositionally biased region" description="Pro residues" evidence="5">
    <location>
        <begin position="477"/>
        <end position="486"/>
    </location>
</feature>
<keyword evidence="2" id="KW-0677">Repeat</keyword>
<dbReference type="AlphaFoldDB" id="A0A921YMG9"/>
<sequence length="486" mass="54397">MKVYMCTPLRVFEILVLTSCINFIYGQRFADENYYPVGFYDNQQRQYEMIKTALKKLDNEPEWVKDWPDPSVKLGQVSGVALDNEGRLLVFHRASNVWDATTFSNRNVYQRIGEPPIPHHTILTFNDTGELVDMWGQNLFYIPHGITVDPQGNVWVTDVALHQVFKFKPDLRDKPAMVLGDKFVPGRDDMHFCKPSAVAVLANGDFFVADGYCNHRILKFSPEGSIILQWGTSNGDSPFVLNVPHALTLAEEQQVVCVADREHGRVPCFRADNGTFVQHYRSWLIGSRLFSVAYSPVHGGRLYVVNGPNEAVPVRGYVIDYQSGKLLQTFAPSQGFANPHDIVVSPDGSKVYVAELNPYKVYKFVDETLRNESRVNKKTNSTVHVKPTATVEVAGVSVAGSGGEWWRGALGGAGGAAVAALLALAALALLRARNNGRKGVTRRRWEYSHGEFKLRRLLERRRFTRVHSDDSDDEPAPMLPHPPANA</sequence>
<evidence type="ECO:0000256" key="5">
    <source>
        <dbReference type="SAM" id="MobiDB-lite"/>
    </source>
</evidence>
<evidence type="ECO:0000256" key="3">
    <source>
        <dbReference type="ARBA" id="ARBA00023180"/>
    </source>
</evidence>
<protein>
    <recommendedName>
        <fullName evidence="9">Peptidylamidoglycolate lyase</fullName>
    </recommendedName>
</protein>
<dbReference type="PROSITE" id="PS51125">
    <property type="entry name" value="NHL"/>
    <property type="match status" value="2"/>
</dbReference>
<dbReference type="GO" id="GO:0005576">
    <property type="term" value="C:extracellular region"/>
    <property type="evidence" value="ECO:0007669"/>
    <property type="project" value="TreeGrafter"/>
</dbReference>
<keyword evidence="6" id="KW-0812">Transmembrane</keyword>
<evidence type="ECO:0000313" key="7">
    <source>
        <dbReference type="EMBL" id="KAG6441837.1"/>
    </source>
</evidence>
<dbReference type="Proteomes" id="UP000791440">
    <property type="component" value="Unassembled WGS sequence"/>
</dbReference>
<keyword evidence="8" id="KW-1185">Reference proteome</keyword>
<evidence type="ECO:0000256" key="4">
    <source>
        <dbReference type="PROSITE-ProRule" id="PRU00504"/>
    </source>
</evidence>
<comment type="caution">
    <text evidence="7">The sequence shown here is derived from an EMBL/GenBank/DDBJ whole genome shotgun (WGS) entry which is preliminary data.</text>
</comment>
<feature type="repeat" description="NHL" evidence="4">
    <location>
        <begin position="184"/>
        <end position="223"/>
    </location>
</feature>
<keyword evidence="6" id="KW-0472">Membrane</keyword>
<evidence type="ECO:0000313" key="8">
    <source>
        <dbReference type="Proteomes" id="UP000791440"/>
    </source>
</evidence>
<accession>A0A921YMG9</accession>
<dbReference type="InterPro" id="IPR001258">
    <property type="entry name" value="NHL_repeat"/>
</dbReference>
<keyword evidence="3" id="KW-0325">Glycoprotein</keyword>
<evidence type="ECO:0000256" key="6">
    <source>
        <dbReference type="SAM" id="Phobius"/>
    </source>
</evidence>
<evidence type="ECO:0000256" key="2">
    <source>
        <dbReference type="ARBA" id="ARBA00022737"/>
    </source>
</evidence>
<dbReference type="EMBL" id="JH668289">
    <property type="protein sequence ID" value="KAG6441837.1"/>
    <property type="molecule type" value="Genomic_DNA"/>
</dbReference>
<name>A0A921YMG9_MANSE</name>
<keyword evidence="1" id="KW-0732">Signal</keyword>
<dbReference type="PANTHER" id="PTHR10680">
    <property type="entry name" value="PEPTIDYL-GLYCINE ALPHA-AMIDATING MONOOXYGENASE"/>
    <property type="match status" value="1"/>
</dbReference>
<organism evidence="7 8">
    <name type="scientific">Manduca sexta</name>
    <name type="common">Tobacco hawkmoth</name>
    <name type="synonym">Tobacco hornworm</name>
    <dbReference type="NCBI Taxonomy" id="7130"/>
    <lineage>
        <taxon>Eukaryota</taxon>
        <taxon>Metazoa</taxon>
        <taxon>Ecdysozoa</taxon>
        <taxon>Arthropoda</taxon>
        <taxon>Hexapoda</taxon>
        <taxon>Insecta</taxon>
        <taxon>Pterygota</taxon>
        <taxon>Neoptera</taxon>
        <taxon>Endopterygota</taxon>
        <taxon>Lepidoptera</taxon>
        <taxon>Glossata</taxon>
        <taxon>Ditrysia</taxon>
        <taxon>Bombycoidea</taxon>
        <taxon>Sphingidae</taxon>
        <taxon>Sphinginae</taxon>
        <taxon>Sphingini</taxon>
        <taxon>Manduca</taxon>
    </lineage>
</organism>
<feature type="region of interest" description="Disordered" evidence="5">
    <location>
        <begin position="465"/>
        <end position="486"/>
    </location>
</feature>
<evidence type="ECO:0008006" key="9">
    <source>
        <dbReference type="Google" id="ProtNLM"/>
    </source>
</evidence>